<reference evidence="2 3" key="1">
    <citation type="submission" date="2021-03" db="EMBL/GenBank/DDBJ databases">
        <title>Novel species identification of genus Shewanella.</title>
        <authorList>
            <person name="Liu G."/>
            <person name="Zhang Q."/>
        </authorList>
    </citation>
    <scope>NUCLEOTIDE SEQUENCE [LARGE SCALE GENOMIC DNA]</scope>
    <source>
        <strain evidence="2 3">FJAT-52962</strain>
    </source>
</reference>
<gene>
    <name evidence="2" type="ORF">JYB85_09515</name>
</gene>
<dbReference type="Pfam" id="PF22521">
    <property type="entry name" value="HypF_C_2"/>
    <property type="match status" value="1"/>
</dbReference>
<dbReference type="Gene3D" id="3.30.420.40">
    <property type="match status" value="1"/>
</dbReference>
<evidence type="ECO:0000313" key="3">
    <source>
        <dbReference type="Proteomes" id="UP000663207"/>
    </source>
</evidence>
<feature type="domain" description="Carbamoyltransferase Kae1-like" evidence="1">
    <location>
        <begin position="348"/>
        <end position="551"/>
    </location>
</feature>
<protein>
    <recommendedName>
        <fullName evidence="1">Carbamoyltransferase Kae1-like domain-containing protein</fullName>
    </recommendedName>
</protein>
<dbReference type="EMBL" id="CP071502">
    <property type="protein sequence ID" value="QSX35633.1"/>
    <property type="molecule type" value="Genomic_DNA"/>
</dbReference>
<dbReference type="RefSeq" id="WP_207379127.1">
    <property type="nucleotide sequence ID" value="NZ_CP071502.1"/>
</dbReference>
<proteinExistence type="predicted"/>
<accession>A0ABX7QYE2</accession>
<organism evidence="2 3">
    <name type="scientific">Shewanella sedimentimangrovi</name>
    <dbReference type="NCBI Taxonomy" id="2814293"/>
    <lineage>
        <taxon>Bacteria</taxon>
        <taxon>Pseudomonadati</taxon>
        <taxon>Pseudomonadota</taxon>
        <taxon>Gammaproteobacteria</taxon>
        <taxon>Alteromonadales</taxon>
        <taxon>Shewanellaceae</taxon>
        <taxon>Shewanella</taxon>
    </lineage>
</organism>
<sequence>MKTLRFYFPCHRPVPFYHSYLNRLLATAELDLAIGYHNVSGQSHYLLDASGSQKQLEQLADLLARELPVSLALGKPGLELVETPDSLTATVPIPPMEDMGAGLGFCSHCLPWFSQVQDDLPRQLSLSCPCCHGEQQLTPGARAITADELATAVAVLADGKSAVLGGVTYAYRAAPENADCASLLICDPKVLTKHLLADAEQQLALSALEKPWVRLTPLPGHELLNLHWYRCRFAASRLELLLTAALARAGMDWVHVSQDGARDEVCQLAGTWMPVQRSQSFKLTLSESLFAQTESDTGAWRARSCGPEQLQLEPLTHGAEIKDPARLALQGTLLRRGKALANSAVLYLGHQGPMQLQGYDAQAEQQVFLSLSPLPATGLQLYQALLSGAPELIQKFREQFPYECLALSELNLSHGTSPRTDSLQSLLATAACVLGLGYRQSKQQLAAALAASATHHRGHNAPRVDFPLVWGSEGRTIDWRRMLGTLISFRLAGDKDSSRLAFGVLDSLADYLANWVEHLDQQLGIEQLVLAGQDLNNPVLAQRLTLRLGKNVRLRVNPALDLGGSLLAVGALFDRPARRSSQQRETAP</sequence>
<name>A0ABX7QYE2_9GAMM</name>
<dbReference type="InterPro" id="IPR055128">
    <property type="entry name" value="HypF_C_2"/>
</dbReference>
<dbReference type="Proteomes" id="UP000663207">
    <property type="component" value="Chromosome"/>
</dbReference>
<evidence type="ECO:0000313" key="2">
    <source>
        <dbReference type="EMBL" id="QSX35633.1"/>
    </source>
</evidence>
<keyword evidence="3" id="KW-1185">Reference proteome</keyword>
<evidence type="ECO:0000259" key="1">
    <source>
        <dbReference type="Pfam" id="PF22521"/>
    </source>
</evidence>